<dbReference type="OrthoDB" id="20872at2759"/>
<dbReference type="Proteomes" id="UP000256328">
    <property type="component" value="Unassembled WGS sequence"/>
</dbReference>
<accession>A0A3D8QBP3</accession>
<dbReference type="PANTHER" id="PTHR10622">
    <property type="entry name" value="HET DOMAIN-CONTAINING PROTEIN"/>
    <property type="match status" value="1"/>
</dbReference>
<proteinExistence type="predicted"/>
<sequence>MRLLNTHNLKIDTFFGNTPGYAVLSHTWGDYEVTFREMESLGGKEAVLSAMLLPDNRYKDYNKIVCSAEFARTRGFDYIWIDTCCIDKSSSAELSEAINSMFSWYKDAEICYAYLADVFQDHSSRFSEKELSKSRWFTRGWTLQELIAPKEVIFVSKSWQVLGTRRSLKHLIWDVTKVNESVLDGVSLDTIATGVKMSWASSRNTTRPEDTAYCLLGLFNVNMPLLYGEGKQKAFLRLQQEILRDSDDESIFAWRTSQEESQEKPYWGILAPTPDYFIGCGSLKRPRFVTRREGQPTMITNHGVRVELSLAPFRGDKSGTIFLAVLDCDVYNTGTVAAIIIQRLSDYETQYARIARTVLLEISLGLYRVPRESLNECFMVELGLGKSRGLYMSRIDEPEPQYLFVRLVPTHSRLLAGFYLEPGIAFPSVWRDNDKFVLSIHDPAQPWEEWGESDHRYHKIDLDHEYLDTTELDQLEASHRKERKVLGCLGVRVALTRGNDSERWSKPIYFVVGFGPLPENPFSTPSGYVKPWYSFARGQSAQSILQRFTHESSPRILERENLPDDYSLSINFTVGTRFAKVYYKVNVLVSKNDP</sequence>
<dbReference type="PANTHER" id="PTHR10622:SF10">
    <property type="entry name" value="HET DOMAIN-CONTAINING PROTEIN"/>
    <property type="match status" value="1"/>
</dbReference>
<organism evidence="3 4">
    <name type="scientific">Coleophoma crateriformis</name>
    <dbReference type="NCBI Taxonomy" id="565419"/>
    <lineage>
        <taxon>Eukaryota</taxon>
        <taxon>Fungi</taxon>
        <taxon>Dikarya</taxon>
        <taxon>Ascomycota</taxon>
        <taxon>Pezizomycotina</taxon>
        <taxon>Leotiomycetes</taxon>
        <taxon>Helotiales</taxon>
        <taxon>Dermateaceae</taxon>
        <taxon>Coleophoma</taxon>
    </lineage>
</organism>
<evidence type="ECO:0000259" key="2">
    <source>
        <dbReference type="Pfam" id="PF26640"/>
    </source>
</evidence>
<evidence type="ECO:0000259" key="1">
    <source>
        <dbReference type="Pfam" id="PF06985"/>
    </source>
</evidence>
<comment type="caution">
    <text evidence="3">The sequence shown here is derived from an EMBL/GenBank/DDBJ whole genome shotgun (WGS) entry which is preliminary data.</text>
</comment>
<dbReference type="AlphaFoldDB" id="A0A3D8QBP3"/>
<evidence type="ECO:0000313" key="3">
    <source>
        <dbReference type="EMBL" id="RDW59199.1"/>
    </source>
</evidence>
<dbReference type="InterPro" id="IPR010730">
    <property type="entry name" value="HET"/>
</dbReference>
<dbReference type="Pfam" id="PF06985">
    <property type="entry name" value="HET"/>
    <property type="match status" value="1"/>
</dbReference>
<name>A0A3D8QBP3_9HELO</name>
<dbReference type="InterPro" id="IPR058525">
    <property type="entry name" value="DUF8212"/>
</dbReference>
<dbReference type="EMBL" id="PDLN01000020">
    <property type="protein sequence ID" value="RDW59199.1"/>
    <property type="molecule type" value="Genomic_DNA"/>
</dbReference>
<reference evidence="3 4" key="1">
    <citation type="journal article" date="2018" name="IMA Fungus">
        <title>IMA Genome-F 9: Draft genome sequence of Annulohypoxylon stygium, Aspergillus mulundensis, Berkeleyomyces basicola (syn. Thielaviopsis basicola), Ceratocystis smalleyi, two Cercospora beticola strains, Coleophoma cylindrospora, Fusarium fracticaudum, Phialophora cf. hyalina, and Morchella septimelata.</title>
        <authorList>
            <person name="Wingfield B.D."/>
            <person name="Bills G.F."/>
            <person name="Dong Y."/>
            <person name="Huang W."/>
            <person name="Nel W.J."/>
            <person name="Swalarsk-Parry B.S."/>
            <person name="Vaghefi N."/>
            <person name="Wilken P.M."/>
            <person name="An Z."/>
            <person name="de Beer Z.W."/>
            <person name="De Vos L."/>
            <person name="Chen L."/>
            <person name="Duong T.A."/>
            <person name="Gao Y."/>
            <person name="Hammerbacher A."/>
            <person name="Kikkert J.R."/>
            <person name="Li Y."/>
            <person name="Li H."/>
            <person name="Li K."/>
            <person name="Li Q."/>
            <person name="Liu X."/>
            <person name="Ma X."/>
            <person name="Naidoo K."/>
            <person name="Pethybridge S.J."/>
            <person name="Sun J."/>
            <person name="Steenkamp E.T."/>
            <person name="van der Nest M.A."/>
            <person name="van Wyk S."/>
            <person name="Wingfield M.J."/>
            <person name="Xiong C."/>
            <person name="Yue Q."/>
            <person name="Zhang X."/>
        </authorList>
    </citation>
    <scope>NUCLEOTIDE SEQUENCE [LARGE SCALE GENOMIC DNA]</scope>
    <source>
        <strain evidence="3 4">BP5796</strain>
    </source>
</reference>
<evidence type="ECO:0000313" key="4">
    <source>
        <dbReference type="Proteomes" id="UP000256328"/>
    </source>
</evidence>
<keyword evidence="4" id="KW-1185">Reference proteome</keyword>
<feature type="domain" description="DUF8212" evidence="2">
    <location>
        <begin position="233"/>
        <end position="264"/>
    </location>
</feature>
<feature type="domain" description="Heterokaryon incompatibility" evidence="1">
    <location>
        <begin position="21"/>
        <end position="121"/>
    </location>
</feature>
<gene>
    <name evidence="3" type="ORF">BP5796_12123</name>
</gene>
<protein>
    <submittedName>
        <fullName evidence="3">Uncharacterized protein</fullName>
    </submittedName>
</protein>
<dbReference type="Pfam" id="PF26640">
    <property type="entry name" value="DUF8212"/>
    <property type="match status" value="1"/>
</dbReference>